<dbReference type="GO" id="GO:0000785">
    <property type="term" value="C:chromatin"/>
    <property type="evidence" value="ECO:0007669"/>
    <property type="project" value="TreeGrafter"/>
</dbReference>
<organism evidence="5 6">
    <name type="scientific">Heterorhabditis bacteriophora</name>
    <name type="common">Entomopathogenic nematode worm</name>
    <dbReference type="NCBI Taxonomy" id="37862"/>
    <lineage>
        <taxon>Eukaryota</taxon>
        <taxon>Metazoa</taxon>
        <taxon>Ecdysozoa</taxon>
        <taxon>Nematoda</taxon>
        <taxon>Chromadorea</taxon>
        <taxon>Rhabditida</taxon>
        <taxon>Rhabditina</taxon>
        <taxon>Rhabditomorpha</taxon>
        <taxon>Strongyloidea</taxon>
        <taxon>Heterorhabditidae</taxon>
        <taxon>Heterorhabditis</taxon>
    </lineage>
</organism>
<name>A0A1I7XRS5_HETBA</name>
<dbReference type="Gene3D" id="2.40.50.40">
    <property type="match status" value="1"/>
</dbReference>
<dbReference type="InterPro" id="IPR016197">
    <property type="entry name" value="Chromo-like_dom_sf"/>
</dbReference>
<dbReference type="CDD" id="cd18644">
    <property type="entry name" value="CD_polycomb"/>
    <property type="match status" value="1"/>
</dbReference>
<dbReference type="InterPro" id="IPR023780">
    <property type="entry name" value="Chromo_domain"/>
</dbReference>
<dbReference type="SMART" id="SM00298">
    <property type="entry name" value="CHROMO"/>
    <property type="match status" value="1"/>
</dbReference>
<evidence type="ECO:0000313" key="5">
    <source>
        <dbReference type="Proteomes" id="UP000095283"/>
    </source>
</evidence>
<dbReference type="PRINTS" id="PR00504">
    <property type="entry name" value="CHROMODOMAIN"/>
</dbReference>
<dbReference type="PANTHER" id="PTHR46389:SF3">
    <property type="entry name" value="POLYCOMB GROUP PROTEIN PC"/>
    <property type="match status" value="1"/>
</dbReference>
<reference evidence="6" key="1">
    <citation type="submission" date="2016-11" db="UniProtKB">
        <authorList>
            <consortium name="WormBaseParasite"/>
        </authorList>
    </citation>
    <scope>IDENTIFICATION</scope>
</reference>
<dbReference type="PANTHER" id="PTHR46389">
    <property type="entry name" value="POLYCOMB GROUP PROTEIN PC"/>
    <property type="match status" value="1"/>
</dbReference>
<dbReference type="Proteomes" id="UP000095283">
    <property type="component" value="Unplaced"/>
</dbReference>
<accession>A0A1I7XRS5</accession>
<dbReference type="GO" id="GO:0003682">
    <property type="term" value="F:chromatin binding"/>
    <property type="evidence" value="ECO:0007669"/>
    <property type="project" value="TreeGrafter"/>
</dbReference>
<protein>
    <submittedName>
        <fullName evidence="6">Chromo domain-containing protein</fullName>
    </submittedName>
</protein>
<keyword evidence="2" id="KW-0539">Nucleus</keyword>
<evidence type="ECO:0000256" key="2">
    <source>
        <dbReference type="ARBA" id="ARBA00023242"/>
    </source>
</evidence>
<dbReference type="GO" id="GO:0000122">
    <property type="term" value="P:negative regulation of transcription by RNA polymerase II"/>
    <property type="evidence" value="ECO:0007669"/>
    <property type="project" value="TreeGrafter"/>
</dbReference>
<feature type="compositionally biased region" description="Basic residues" evidence="3">
    <location>
        <begin position="60"/>
        <end position="70"/>
    </location>
</feature>
<feature type="region of interest" description="Disordered" evidence="3">
    <location>
        <begin position="58"/>
        <end position="82"/>
    </location>
</feature>
<dbReference type="InterPro" id="IPR017984">
    <property type="entry name" value="Chromo_dom_subgr"/>
</dbReference>
<feature type="region of interest" description="Disordered" evidence="3">
    <location>
        <begin position="143"/>
        <end position="166"/>
    </location>
</feature>
<dbReference type="GO" id="GO:0035102">
    <property type="term" value="C:PRC1 complex"/>
    <property type="evidence" value="ECO:0007669"/>
    <property type="project" value="TreeGrafter"/>
</dbReference>
<evidence type="ECO:0000313" key="6">
    <source>
        <dbReference type="WBParaSite" id="Hba_20518"/>
    </source>
</evidence>
<dbReference type="InterPro" id="IPR023779">
    <property type="entry name" value="Chromodomain_CS"/>
</dbReference>
<evidence type="ECO:0000256" key="1">
    <source>
        <dbReference type="ARBA" id="ARBA00004123"/>
    </source>
</evidence>
<sequence>MDPIEEGNVFAVEALLKERKRKGKVEYLVKWKGWSNKHNTWEPIENVLDDRLLEEYEKQKHQKTPAKKRNSSGSTGKKSEPQCVVSRRDLADWLAATSETRAVRAVNMLLIIIDEEVETPSTSGAKDDVKDSDVEQCAIDDSITDKRSDGKESSIDPDESSEQQISWTHPEMQSEAYQYHGGIMVTDVTVNGKTCQIVEL</sequence>
<feature type="compositionally biased region" description="Basic and acidic residues" evidence="3">
    <location>
        <begin position="143"/>
        <end position="154"/>
    </location>
</feature>
<evidence type="ECO:0000259" key="4">
    <source>
        <dbReference type="PROSITE" id="PS50013"/>
    </source>
</evidence>
<dbReference type="InterPro" id="IPR000953">
    <property type="entry name" value="Chromo/chromo_shadow_dom"/>
</dbReference>
<evidence type="ECO:0000256" key="3">
    <source>
        <dbReference type="SAM" id="MobiDB-lite"/>
    </source>
</evidence>
<comment type="subcellular location">
    <subcellularLocation>
        <location evidence="1">Nucleus</location>
    </subcellularLocation>
</comment>
<dbReference type="Pfam" id="PF00385">
    <property type="entry name" value="Chromo"/>
    <property type="match status" value="1"/>
</dbReference>
<dbReference type="SUPFAM" id="SSF54160">
    <property type="entry name" value="Chromo domain-like"/>
    <property type="match status" value="1"/>
</dbReference>
<dbReference type="InterPro" id="IPR052458">
    <property type="entry name" value="PcG_PRC1-like_component"/>
</dbReference>
<dbReference type="PROSITE" id="PS50013">
    <property type="entry name" value="CHROMO_2"/>
    <property type="match status" value="1"/>
</dbReference>
<proteinExistence type="predicted"/>
<dbReference type="PROSITE" id="PS00598">
    <property type="entry name" value="CHROMO_1"/>
    <property type="match status" value="1"/>
</dbReference>
<feature type="domain" description="Chromo" evidence="4">
    <location>
        <begin position="10"/>
        <end position="68"/>
    </location>
</feature>
<dbReference type="WBParaSite" id="Hba_20518">
    <property type="protein sequence ID" value="Hba_20518"/>
    <property type="gene ID" value="Hba_20518"/>
</dbReference>
<keyword evidence="5" id="KW-1185">Reference proteome</keyword>
<dbReference type="AlphaFoldDB" id="A0A1I7XRS5"/>